<keyword evidence="3" id="KW-1185">Reference proteome</keyword>
<dbReference type="InterPro" id="IPR036322">
    <property type="entry name" value="WD40_repeat_dom_sf"/>
</dbReference>
<feature type="compositionally biased region" description="Basic and acidic residues" evidence="1">
    <location>
        <begin position="145"/>
        <end position="169"/>
    </location>
</feature>
<dbReference type="SUPFAM" id="SSF50978">
    <property type="entry name" value="WD40 repeat-like"/>
    <property type="match status" value="1"/>
</dbReference>
<dbReference type="EMBL" id="JAMZMK010011104">
    <property type="protein sequence ID" value="KAI7728960.1"/>
    <property type="molecule type" value="Genomic_DNA"/>
</dbReference>
<reference evidence="2" key="1">
    <citation type="submission" date="2022-06" db="EMBL/GenBank/DDBJ databases">
        <title>Uncovering the hologenomic basis of an extraordinary plant invasion.</title>
        <authorList>
            <person name="Bieker V.C."/>
            <person name="Martin M.D."/>
            <person name="Gilbert T."/>
            <person name="Hodgins K."/>
            <person name="Battlay P."/>
            <person name="Petersen B."/>
            <person name="Wilson J."/>
        </authorList>
    </citation>
    <scope>NUCLEOTIDE SEQUENCE</scope>
    <source>
        <strain evidence="2">AA19_3_7</strain>
        <tissue evidence="2">Leaf</tissue>
    </source>
</reference>
<dbReference type="GO" id="GO:0005634">
    <property type="term" value="C:nucleus"/>
    <property type="evidence" value="ECO:0007669"/>
    <property type="project" value="TreeGrafter"/>
</dbReference>
<feature type="compositionally biased region" description="Polar residues" evidence="1">
    <location>
        <begin position="1"/>
        <end position="16"/>
    </location>
</feature>
<feature type="non-terminal residue" evidence="2">
    <location>
        <position position="1"/>
    </location>
</feature>
<dbReference type="AlphaFoldDB" id="A0AAD5BT15"/>
<evidence type="ECO:0000313" key="2">
    <source>
        <dbReference type="EMBL" id="KAI7728960.1"/>
    </source>
</evidence>
<name>A0AAD5BT15_AMBAR</name>
<proteinExistence type="predicted"/>
<dbReference type="InterPro" id="IPR040092">
    <property type="entry name" value="TBRG1"/>
</dbReference>
<feature type="region of interest" description="Disordered" evidence="1">
    <location>
        <begin position="144"/>
        <end position="169"/>
    </location>
</feature>
<dbReference type="Proteomes" id="UP001206925">
    <property type="component" value="Unassembled WGS sequence"/>
</dbReference>
<sequence>HDLSMFSHTPGFTSSKTVDKKGDPPLQKESQMLDDGDLYAPDTLDLTLDSTCNLEVEIPKESTCTLNEKLNSSQILVSEKCVTDSNSKDEMVIASASGSDHSEKTDSDPVGHEISNSMMALLLPRALPLLKTFSRKKKKNIDGMFQKERKEVDRYPRDDPPAKSSELLEKLSGEVYITDKPSAGNFTSEKQNESVLFPSTSTDSAVPGLEDSTTVAPDSFENDLCEIVDCFQAGQVQDAVKADQDTSSTDLCIREGHHQEVEVTTDNVYSMLTVDHVAQKGIKGFTGGVDASVPPHQEADGLISILPGQRISQHDKTKILHSDEEAKVVPNDERENIFELVGCYMLPTPISMAMLKTKGDEIFVCVLCGYLMENDRTLFIYKASIKGETRGCPSFIGHTTIISPTSRNASGRQVLLDSSSLQFTPDGKSLVLLNSIKAPCCREGSVNCGCSVCTSDCFEKNAVKIVQVKVGYVRVVCKLQTTNNVCSILVCEPSYLVASEESGKMNLWTMNSSWSAPTDHSCLPMSDCMPNCIVEMKRIPNFPALIVGHSAFGDFCLWDLTRRTLVSKFSAPRTSYLPFIPISLFRYPSQALSTLDACRKKQVEDIMEETQRWSLETDSHNSLPVNGEDLSLVLFVSSVSNFDIFDEYPHKDLEVCPAGSWSLALLAKNKLVSENALDPSATVVGASSGYGIVGTCDGSLYIWELSTGATVSCFFADDSDSGVFAVTVDGNQLLVYAPGTLANKKT</sequence>
<feature type="region of interest" description="Disordered" evidence="1">
    <location>
        <begin position="1"/>
        <end position="38"/>
    </location>
</feature>
<protein>
    <submittedName>
        <fullName evidence="2">Uncharacterized protein</fullName>
    </submittedName>
</protein>
<dbReference type="InterPro" id="IPR015943">
    <property type="entry name" value="WD40/YVTN_repeat-like_dom_sf"/>
</dbReference>
<organism evidence="2 3">
    <name type="scientific">Ambrosia artemisiifolia</name>
    <name type="common">Common ragweed</name>
    <dbReference type="NCBI Taxonomy" id="4212"/>
    <lineage>
        <taxon>Eukaryota</taxon>
        <taxon>Viridiplantae</taxon>
        <taxon>Streptophyta</taxon>
        <taxon>Embryophyta</taxon>
        <taxon>Tracheophyta</taxon>
        <taxon>Spermatophyta</taxon>
        <taxon>Magnoliopsida</taxon>
        <taxon>eudicotyledons</taxon>
        <taxon>Gunneridae</taxon>
        <taxon>Pentapetalae</taxon>
        <taxon>asterids</taxon>
        <taxon>campanulids</taxon>
        <taxon>Asterales</taxon>
        <taxon>Asteraceae</taxon>
        <taxon>Asteroideae</taxon>
        <taxon>Heliantheae alliance</taxon>
        <taxon>Heliantheae</taxon>
        <taxon>Ambrosia</taxon>
    </lineage>
</organism>
<dbReference type="Gene3D" id="2.130.10.10">
    <property type="entry name" value="YVTN repeat-like/Quinoprotein amine dehydrogenase"/>
    <property type="match status" value="1"/>
</dbReference>
<gene>
    <name evidence="2" type="ORF">M8C21_020056</name>
</gene>
<evidence type="ECO:0000313" key="3">
    <source>
        <dbReference type="Proteomes" id="UP001206925"/>
    </source>
</evidence>
<accession>A0AAD5BT15</accession>
<comment type="caution">
    <text evidence="2">The sequence shown here is derived from an EMBL/GenBank/DDBJ whole genome shotgun (WGS) entry which is preliminary data.</text>
</comment>
<dbReference type="PANTHER" id="PTHR22715">
    <property type="entry name" value="TRANSFORMING GROWTH FACTOR BETA REGULATED GENE 1"/>
    <property type="match status" value="1"/>
</dbReference>
<dbReference type="GO" id="GO:0051726">
    <property type="term" value="P:regulation of cell cycle"/>
    <property type="evidence" value="ECO:0007669"/>
    <property type="project" value="TreeGrafter"/>
</dbReference>
<dbReference type="PANTHER" id="PTHR22715:SF1">
    <property type="entry name" value="DNA BINDING PROTEIN"/>
    <property type="match status" value="1"/>
</dbReference>
<evidence type="ECO:0000256" key="1">
    <source>
        <dbReference type="SAM" id="MobiDB-lite"/>
    </source>
</evidence>